<feature type="compositionally biased region" description="Basic residues" evidence="1">
    <location>
        <begin position="234"/>
        <end position="245"/>
    </location>
</feature>
<dbReference type="InterPro" id="IPR032567">
    <property type="entry name" value="RTL1-rel"/>
</dbReference>
<dbReference type="PANTHER" id="PTHR15503">
    <property type="entry name" value="LDOC1 RELATED"/>
    <property type="match status" value="1"/>
</dbReference>
<accession>A0A163IT75</accession>
<name>A0A163IT75_ABSGL</name>
<dbReference type="EMBL" id="LT550263">
    <property type="protein sequence ID" value="SAL95182.1"/>
    <property type="molecule type" value="Genomic_DNA"/>
</dbReference>
<gene>
    <name evidence="3" type="primary">ABSGL_00499.1 scaffold 812</name>
</gene>
<dbReference type="OMA" id="HRANECN"/>
<evidence type="ECO:0000259" key="2">
    <source>
        <dbReference type="Pfam" id="PF03732"/>
    </source>
</evidence>
<proteinExistence type="predicted"/>
<keyword evidence="4" id="KW-1185">Reference proteome</keyword>
<evidence type="ECO:0000313" key="4">
    <source>
        <dbReference type="Proteomes" id="UP000078561"/>
    </source>
</evidence>
<dbReference type="PANTHER" id="PTHR15503:SF22">
    <property type="entry name" value="TRANSPOSON TY3-I GAG POLYPROTEIN"/>
    <property type="match status" value="1"/>
</dbReference>
<protein>
    <recommendedName>
        <fullName evidence="2">Retrotransposon gag domain-containing protein</fullName>
    </recommendedName>
</protein>
<sequence length="279" mass="32197">MDPNQTQQQLAQLTAALAFLMDKERTQHEVREGHFKAPMPGKFNGSRDAIAVENWIGDVDQYFKFTKMPVDKEFDFAILLLEGNAKVWWRRYAMIKKDDAPASWEELQEAIRDYFVPAGAYVQARSRLYYLRQTGSVQSYIEEFQEIRMVVGNVSEPEALDKFVRGLRLPVEEHVRIHNPQTVDRAMELALNYEDARSGVRVPKQTWKQTTYRGPQPMDLDYAETQHHGNRRGDKSKKKKKKVSKKPVECYACGEDHFVKECPLVKGVAESLKGKARSV</sequence>
<dbReference type="InterPro" id="IPR005162">
    <property type="entry name" value="Retrotrans_gag_dom"/>
</dbReference>
<evidence type="ECO:0000313" key="3">
    <source>
        <dbReference type="EMBL" id="SAL95182.1"/>
    </source>
</evidence>
<dbReference type="InParanoid" id="A0A163IT75"/>
<dbReference type="Pfam" id="PF03732">
    <property type="entry name" value="Retrotrans_gag"/>
    <property type="match status" value="1"/>
</dbReference>
<organism evidence="3">
    <name type="scientific">Absidia glauca</name>
    <name type="common">Pin mould</name>
    <dbReference type="NCBI Taxonomy" id="4829"/>
    <lineage>
        <taxon>Eukaryota</taxon>
        <taxon>Fungi</taxon>
        <taxon>Fungi incertae sedis</taxon>
        <taxon>Mucoromycota</taxon>
        <taxon>Mucoromycotina</taxon>
        <taxon>Mucoromycetes</taxon>
        <taxon>Mucorales</taxon>
        <taxon>Cunninghamellaceae</taxon>
        <taxon>Absidia</taxon>
    </lineage>
</organism>
<reference evidence="3" key="1">
    <citation type="submission" date="2016-04" db="EMBL/GenBank/DDBJ databases">
        <authorList>
            <person name="Evans L.H."/>
            <person name="Alamgir A."/>
            <person name="Owens N."/>
            <person name="Weber N.D."/>
            <person name="Virtaneva K."/>
            <person name="Barbian K."/>
            <person name="Babar A."/>
            <person name="Rosenke K."/>
        </authorList>
    </citation>
    <scope>NUCLEOTIDE SEQUENCE [LARGE SCALE GENOMIC DNA]</scope>
    <source>
        <strain evidence="3">CBS 101.48</strain>
    </source>
</reference>
<feature type="region of interest" description="Disordered" evidence="1">
    <location>
        <begin position="209"/>
        <end position="247"/>
    </location>
</feature>
<dbReference type="Proteomes" id="UP000078561">
    <property type="component" value="Unassembled WGS sequence"/>
</dbReference>
<dbReference type="OrthoDB" id="2250058at2759"/>
<evidence type="ECO:0000256" key="1">
    <source>
        <dbReference type="SAM" id="MobiDB-lite"/>
    </source>
</evidence>
<dbReference type="AlphaFoldDB" id="A0A163IT75"/>
<feature type="compositionally biased region" description="Basic and acidic residues" evidence="1">
    <location>
        <begin position="224"/>
        <end position="233"/>
    </location>
</feature>
<feature type="domain" description="Retrotransposon gag" evidence="2">
    <location>
        <begin position="76"/>
        <end position="168"/>
    </location>
</feature>